<evidence type="ECO:0000256" key="1">
    <source>
        <dbReference type="SAM" id="MobiDB-lite"/>
    </source>
</evidence>
<feature type="region of interest" description="Disordered" evidence="1">
    <location>
        <begin position="1"/>
        <end position="44"/>
    </location>
</feature>
<sequence>MYDEIDSDPPACAPAGDGRQAGAQGTEEVAARARRGAAGENPAVRPAARVARLPLRVEHHGRALPYVPSISTFDAPMDVNVAEPAVGTLLPAGPATVDYPRSLTP</sequence>
<proteinExistence type="predicted"/>
<dbReference type="Proteomes" id="UP000265354">
    <property type="component" value="Unassembled WGS sequence"/>
</dbReference>
<dbReference type="AlphaFoldDB" id="A0A388T3B5"/>
<comment type="caution">
    <text evidence="2">The sequence shown here is derived from an EMBL/GenBank/DDBJ whole genome shotgun (WGS) entry which is preliminary data.</text>
</comment>
<organism evidence="2 3">
    <name type="scientific">Streptomyces spongiicola</name>
    <dbReference type="NCBI Taxonomy" id="1690221"/>
    <lineage>
        <taxon>Bacteria</taxon>
        <taxon>Bacillati</taxon>
        <taxon>Actinomycetota</taxon>
        <taxon>Actinomycetes</taxon>
        <taxon>Kitasatosporales</taxon>
        <taxon>Streptomycetaceae</taxon>
        <taxon>Streptomyces</taxon>
    </lineage>
</organism>
<protein>
    <submittedName>
        <fullName evidence="2">Uncharacterized protein</fullName>
    </submittedName>
</protein>
<accession>A0A388T3B5</accession>
<evidence type="ECO:0000313" key="3">
    <source>
        <dbReference type="Proteomes" id="UP000265354"/>
    </source>
</evidence>
<name>A0A388T3B5_9ACTN</name>
<dbReference type="EMBL" id="BGZL01000012">
    <property type="protein sequence ID" value="GBQ02672.1"/>
    <property type="molecule type" value="Genomic_DNA"/>
</dbReference>
<gene>
    <name evidence="2" type="ORF">SSP531S_41320</name>
</gene>
<evidence type="ECO:0000313" key="2">
    <source>
        <dbReference type="EMBL" id="GBQ02672.1"/>
    </source>
</evidence>
<reference evidence="2 3" key="1">
    <citation type="submission" date="2018-07" db="EMBL/GenBank/DDBJ databases">
        <title>Whole Genome Shotgun Sequence of Streptomyces spongiicola strain 531S.</title>
        <authorList>
            <person name="Dohra H."/>
            <person name="Kodani S."/>
        </authorList>
    </citation>
    <scope>NUCLEOTIDE SEQUENCE [LARGE SCALE GENOMIC DNA]</scope>
    <source>
        <strain evidence="2 3">531S</strain>
    </source>
</reference>